<sequence length="448" mass="49237">MADDPGLSPVHRIISTFSRAVEALGLGVPPLFIEKWAVAVHQALSSRAREFHTHQHVLDLVRGADAIETLAALYHDIVYVQVDLDVPSHYAGLLQPLVARDSSTPHGWRLLPHTEEDPTARDVMHVFGRKAGEVLTPFTGLNELASGFVAAKELEGVLSREQLIAVVTCIEASIPFRDGEAVALRDRLTTLGLQAEEIGVMVRRATRLSNNDVGNFADPDPARFLDNTWKLLPETNPSLHAPTTYSIKDYRVALMKMERFLSALPPSRVFHTWGGEPSQQEHEHRIAAAARNIDIAVRYMRCKLYSSSLLEALALESGGDVPLPYFLGGVPDGSGVPMKRLEQFLPAPEPTKEGTLDGIMRGLLLGGRTTSSSFDIAPSPVADFLYVALGEERLLLGFKQAQRMWDGVISPREFLSIQPLDQLEVLAWAVAEMAPTRAIALVELMKLL</sequence>
<gene>
    <name evidence="1" type="ORF">DI536_32280</name>
</gene>
<dbReference type="AlphaFoldDB" id="A0A2W5SX58"/>
<name>A0A2W5SX58_9BACT</name>
<dbReference type="Proteomes" id="UP000249061">
    <property type="component" value="Unassembled WGS sequence"/>
</dbReference>
<dbReference type="EMBL" id="QFQP01000045">
    <property type="protein sequence ID" value="PZR05353.1"/>
    <property type="molecule type" value="Genomic_DNA"/>
</dbReference>
<comment type="caution">
    <text evidence="1">The sequence shown here is derived from an EMBL/GenBank/DDBJ whole genome shotgun (WGS) entry which is preliminary data.</text>
</comment>
<protein>
    <submittedName>
        <fullName evidence="1">Uncharacterized protein</fullName>
    </submittedName>
</protein>
<evidence type="ECO:0000313" key="1">
    <source>
        <dbReference type="EMBL" id="PZR05353.1"/>
    </source>
</evidence>
<accession>A0A2W5SX58</accession>
<organism evidence="1 2">
    <name type="scientific">Archangium gephyra</name>
    <dbReference type="NCBI Taxonomy" id="48"/>
    <lineage>
        <taxon>Bacteria</taxon>
        <taxon>Pseudomonadati</taxon>
        <taxon>Myxococcota</taxon>
        <taxon>Myxococcia</taxon>
        <taxon>Myxococcales</taxon>
        <taxon>Cystobacterineae</taxon>
        <taxon>Archangiaceae</taxon>
        <taxon>Archangium</taxon>
    </lineage>
</organism>
<proteinExistence type="predicted"/>
<reference evidence="1 2" key="1">
    <citation type="submission" date="2017-08" db="EMBL/GenBank/DDBJ databases">
        <title>Infants hospitalized years apart are colonized by the same room-sourced microbial strains.</title>
        <authorList>
            <person name="Brooks B."/>
            <person name="Olm M.R."/>
            <person name="Firek B.A."/>
            <person name="Baker R."/>
            <person name="Thomas B.C."/>
            <person name="Morowitz M.J."/>
            <person name="Banfield J.F."/>
        </authorList>
    </citation>
    <scope>NUCLEOTIDE SEQUENCE [LARGE SCALE GENOMIC DNA]</scope>
    <source>
        <strain evidence="1">S2_003_000_R2_14</strain>
    </source>
</reference>
<evidence type="ECO:0000313" key="2">
    <source>
        <dbReference type="Proteomes" id="UP000249061"/>
    </source>
</evidence>